<dbReference type="InterPro" id="IPR010621">
    <property type="entry name" value="DUF1214"/>
</dbReference>
<keyword evidence="4" id="KW-1185">Reference proteome</keyword>
<evidence type="ECO:0000313" key="3">
    <source>
        <dbReference type="EMBL" id="MDD0838412.1"/>
    </source>
</evidence>
<evidence type="ECO:0000259" key="1">
    <source>
        <dbReference type="Pfam" id="PF06742"/>
    </source>
</evidence>
<gene>
    <name evidence="3" type="ORF">PSQ40_07510</name>
</gene>
<dbReference type="Gene3D" id="2.60.120.600">
    <property type="entry name" value="Domain of unknown function DUF1214, C-terminal domain"/>
    <property type="match status" value="1"/>
</dbReference>
<dbReference type="PROSITE" id="PS51318">
    <property type="entry name" value="TAT"/>
    <property type="match status" value="1"/>
</dbReference>
<dbReference type="InterPro" id="IPR006311">
    <property type="entry name" value="TAT_signal"/>
</dbReference>
<dbReference type="EMBL" id="JAQSIP010000003">
    <property type="protein sequence ID" value="MDD0838412.1"/>
    <property type="molecule type" value="Genomic_DNA"/>
</dbReference>
<dbReference type="InterPro" id="IPR010679">
    <property type="entry name" value="DUF1254"/>
</dbReference>
<comment type="caution">
    <text evidence="3">The sequence shown here is derived from an EMBL/GenBank/DDBJ whole genome shotgun (WGS) entry which is preliminary data.</text>
</comment>
<dbReference type="Pfam" id="PF06742">
    <property type="entry name" value="DUF1214"/>
    <property type="match status" value="1"/>
</dbReference>
<organism evidence="3 4">
    <name type="scientific">Curvibacter cyanobacteriorum</name>
    <dbReference type="NCBI Taxonomy" id="3026422"/>
    <lineage>
        <taxon>Bacteria</taxon>
        <taxon>Pseudomonadati</taxon>
        <taxon>Pseudomonadota</taxon>
        <taxon>Betaproteobacteria</taxon>
        <taxon>Burkholderiales</taxon>
        <taxon>Comamonadaceae</taxon>
        <taxon>Curvibacter</taxon>
    </lineage>
</organism>
<feature type="domain" description="DUF1254" evidence="2">
    <location>
        <begin position="110"/>
        <end position="234"/>
    </location>
</feature>
<name>A0ABT5MX43_9BURK</name>
<dbReference type="InterPro" id="IPR037049">
    <property type="entry name" value="DUF1214_C_sf"/>
</dbReference>
<protein>
    <submittedName>
        <fullName evidence="3">DUF1214 domain-containing protein</fullName>
    </submittedName>
</protein>
<evidence type="ECO:0000313" key="4">
    <source>
        <dbReference type="Proteomes" id="UP001528673"/>
    </source>
</evidence>
<dbReference type="Pfam" id="PF06863">
    <property type="entry name" value="DUF1254"/>
    <property type="match status" value="1"/>
</dbReference>
<feature type="domain" description="DUF1214" evidence="1">
    <location>
        <begin position="372"/>
        <end position="478"/>
    </location>
</feature>
<dbReference type="Proteomes" id="UP001528673">
    <property type="component" value="Unassembled WGS sequence"/>
</dbReference>
<dbReference type="SUPFAM" id="SSF160935">
    <property type="entry name" value="VPA0735-like"/>
    <property type="match status" value="1"/>
</dbReference>
<dbReference type="InterPro" id="IPR037050">
    <property type="entry name" value="DUF1254_sf"/>
</dbReference>
<reference evidence="3 4" key="1">
    <citation type="submission" date="2023-02" db="EMBL/GenBank/DDBJ databases">
        <title>Bacterial whole genomic sequence of Curvibacter sp. HBC61.</title>
        <authorList>
            <person name="Le V."/>
            <person name="Ko S.-R."/>
            <person name="Ahn C.-Y."/>
            <person name="Oh H.-M."/>
        </authorList>
    </citation>
    <scope>NUCLEOTIDE SEQUENCE [LARGE SCALE GENOMIC DNA]</scope>
    <source>
        <strain evidence="3 4">HBC61</strain>
    </source>
</reference>
<dbReference type="PANTHER" id="PTHR36509">
    <property type="entry name" value="BLL3101 PROTEIN"/>
    <property type="match status" value="1"/>
</dbReference>
<evidence type="ECO:0000259" key="2">
    <source>
        <dbReference type="Pfam" id="PF06863"/>
    </source>
</evidence>
<dbReference type="PANTHER" id="PTHR36509:SF2">
    <property type="entry name" value="BLL3101 PROTEIN"/>
    <property type="match status" value="1"/>
</dbReference>
<proteinExistence type="predicted"/>
<accession>A0ABT5MX43</accession>
<dbReference type="Gene3D" id="2.60.40.1610">
    <property type="entry name" value="Domain of unknown function DUF1254"/>
    <property type="match status" value="1"/>
</dbReference>
<sequence length="495" mass="55962">MKAQTMDRRSVLTRSLATAGVLLAQGHHAHANPGTPPHTGAPRQDIDLLKGQETEGMDPTELHAYSLGLQAYQYGWPLIYFATLRTRWTLDPQGVRRPLNSWIQTREFVATSHYRNGGSFNTDTVYTSAFIDLRQGPVVLSLTDPGPRYFSVQISDLYTNNLAYISQRAGGPLWGDFVLVPPGWQGTLPEGRFQRVLQVPQHWLFVLVRMRIDQDDPAEVAQAKALYARNRITPLGDFLAGREFVASDHQVFDVNRLAQNPLRAFATLNHMLTENPPDADDAALLQAFRTIGVGPGLDLSANPATVNRGLARAARDGLRTLRAHVERPWARAVNGWYYFPTHIGQAKTNDYLMRSAWQSLWGIVAHPPHECTYLWASVDQHGERLNSRRRYELVMRPTDVPRVEAFWSFTLYQDFNLVPNEINRWAIRENTRGLQREADGTLRIAIQAQRPADALVSNWLPAPKEGNFNLTMRNYMPSAEIVAQRYDPPALRRVG</sequence>